<reference evidence="4 5" key="1">
    <citation type="submission" date="2017-03" db="EMBL/GenBank/DDBJ databases">
        <title>Complete genome sequence of Candidatus 'Thiodictyon syntrophicum' sp. nov. strain Cad16T, a photolithoautotroph purple sulfur bacterium isolated from an alpine meromictic lake.</title>
        <authorList>
            <person name="Luedin S.M."/>
            <person name="Pothier J.F."/>
            <person name="Danza F."/>
            <person name="Storelli N."/>
            <person name="Wittwer M."/>
            <person name="Tonolla M."/>
        </authorList>
    </citation>
    <scope>NUCLEOTIDE SEQUENCE [LARGE SCALE GENOMIC DNA]</scope>
    <source>
        <strain evidence="4 5">Cad16T</strain>
        <plasmid evidence="5">Plasmid pts417</plasmid>
    </source>
</reference>
<gene>
    <name evidence="4" type="ORF">THSYN_30185</name>
</gene>
<proteinExistence type="predicted"/>
<evidence type="ECO:0000313" key="4">
    <source>
        <dbReference type="EMBL" id="AUB85189.1"/>
    </source>
</evidence>
<organism evidence="4 5">
    <name type="scientific">Candidatus Thiodictyon syntrophicum</name>
    <dbReference type="NCBI Taxonomy" id="1166950"/>
    <lineage>
        <taxon>Bacteria</taxon>
        <taxon>Pseudomonadati</taxon>
        <taxon>Pseudomonadota</taxon>
        <taxon>Gammaproteobacteria</taxon>
        <taxon>Chromatiales</taxon>
        <taxon>Chromatiaceae</taxon>
        <taxon>Thiodictyon</taxon>
    </lineage>
</organism>
<dbReference type="RefSeq" id="WP_100922831.1">
    <property type="nucleotide sequence ID" value="NZ_CP020371.1"/>
</dbReference>
<sequence length="347" mass="34985">MTRQPTLLALCISLALGAAQAAPEPDPGAAIPRVSCDLLDVRTAAAGPRADLTGTGEGVPGGAPTIRQVGGRDLSARRTSSAPEHRGGFLRVGMGQSAGQASPVAMELGPRNVSIAPGTTALIEIAIDHLNRIVTPFATPVVRTVSAASTSVDGQVVYVATSTEEPVSLYISDGQSNDLALSLTLAPRYVPPREIRLTVPGYHGKGASGAAPDSGKSALLPLAGGEGRGSDAYVAALTDLLRAMAQRRLPAGFQVKDGGPKAHCAAGLTITKTQLSQGASASVLTLGVRNTGTGTVAANESACALDQGVVAAVSAWPLKTLAPGQETEVFLVLQAGAVATEPSGIPR</sequence>
<evidence type="ECO:0000313" key="5">
    <source>
        <dbReference type="Proteomes" id="UP000232638"/>
    </source>
</evidence>
<dbReference type="AlphaFoldDB" id="A0A2K8UI77"/>
<feature type="region of interest" description="Disordered" evidence="1">
    <location>
        <begin position="49"/>
        <end position="88"/>
    </location>
</feature>
<accession>A0A2K8UI77</accession>
<geneLocation type="plasmid" evidence="5">
    <name>pts417</name>
</geneLocation>
<dbReference type="Proteomes" id="UP000232638">
    <property type="component" value="Plasmid pTs417"/>
</dbReference>
<feature type="chain" id="PRO_5014648891" description="TraK C-terminal domain-containing protein" evidence="2">
    <location>
        <begin position="22"/>
        <end position="347"/>
    </location>
</feature>
<feature type="signal peptide" evidence="2">
    <location>
        <begin position="1"/>
        <end position="21"/>
    </location>
</feature>
<protein>
    <recommendedName>
        <fullName evidence="3">TraK C-terminal domain-containing protein</fullName>
    </recommendedName>
</protein>
<keyword evidence="2" id="KW-0732">Signal</keyword>
<dbReference type="InterPro" id="IPR055397">
    <property type="entry name" value="TraK_C"/>
</dbReference>
<keyword evidence="5" id="KW-1185">Reference proteome</keyword>
<dbReference type="OrthoDB" id="5298536at2"/>
<dbReference type="EMBL" id="CP020371">
    <property type="protein sequence ID" value="AUB85189.1"/>
    <property type="molecule type" value="Genomic_DNA"/>
</dbReference>
<dbReference type="KEGG" id="tsy:THSYN_30185"/>
<evidence type="ECO:0000259" key="3">
    <source>
        <dbReference type="Pfam" id="PF23536"/>
    </source>
</evidence>
<dbReference type="Pfam" id="PF23536">
    <property type="entry name" value="TraK_C"/>
    <property type="match status" value="1"/>
</dbReference>
<feature type="domain" description="TraK C-terminal" evidence="3">
    <location>
        <begin position="236"/>
        <end position="332"/>
    </location>
</feature>
<evidence type="ECO:0000256" key="1">
    <source>
        <dbReference type="SAM" id="MobiDB-lite"/>
    </source>
</evidence>
<name>A0A2K8UI77_9GAMM</name>
<keyword evidence="4" id="KW-0614">Plasmid</keyword>
<evidence type="ECO:0000256" key="2">
    <source>
        <dbReference type="SAM" id="SignalP"/>
    </source>
</evidence>